<gene>
    <name evidence="3" type="ORF">CYJ57_00025</name>
</gene>
<keyword evidence="2" id="KW-0446">Lipid-binding</keyword>
<reference evidence="3 4" key="1">
    <citation type="submission" date="2017-12" db="EMBL/GenBank/DDBJ databases">
        <title>Phylogenetic diversity of female urinary microbiome.</title>
        <authorList>
            <person name="Thomas-White K."/>
            <person name="Wolfe A.J."/>
        </authorList>
    </citation>
    <scope>NUCLEOTIDE SEQUENCE [LARGE SCALE GENOMIC DNA]</scope>
    <source>
        <strain evidence="3 4">UMB0898</strain>
    </source>
</reference>
<dbReference type="PANTHER" id="PTHR33434:SF2">
    <property type="entry name" value="FATTY ACID-BINDING PROTEIN TM_1468"/>
    <property type="match status" value="1"/>
</dbReference>
<sequence length="288" mass="31817">MKVAIITDSSAYLPSELQALANIYIVNLNVHFSDGIDMVDSAVDQTDFYQKLAKSNPLPTTSQPPAGAYIEVMEKITNEGYDAVFGVFMSSGISGTFQTASMILEDYEDQLPIYLVDSKGASVVEEVLVRHIMDRVALGIDFEQVYQEALWLAEQSEIYLTVENLDNLSKGGRLSSGSALIGNLLKIKPLMVFDEAGQIVLFEKLRTDKKVIQRWCELAADRLEQYPAGIEIWLAHGDIEPTIQSIKESIQSKHPNIPIQIRPLGSVISTHLGHGGRGIALIPKIDNR</sequence>
<evidence type="ECO:0000313" key="3">
    <source>
        <dbReference type="EMBL" id="PKY90597.1"/>
    </source>
</evidence>
<evidence type="ECO:0000256" key="1">
    <source>
        <dbReference type="ARBA" id="ARBA00003238"/>
    </source>
</evidence>
<dbReference type="Gene3D" id="3.40.50.10170">
    <property type="match status" value="1"/>
</dbReference>
<dbReference type="Proteomes" id="UP000234384">
    <property type="component" value="Unassembled WGS sequence"/>
</dbReference>
<evidence type="ECO:0000313" key="4">
    <source>
        <dbReference type="Proteomes" id="UP000234384"/>
    </source>
</evidence>
<dbReference type="Pfam" id="PF02645">
    <property type="entry name" value="DegV"/>
    <property type="match status" value="1"/>
</dbReference>
<accession>A0A2I1K4T5</accession>
<evidence type="ECO:0000256" key="2">
    <source>
        <dbReference type="ARBA" id="ARBA00023121"/>
    </source>
</evidence>
<dbReference type="Gene3D" id="3.30.1180.10">
    <property type="match status" value="1"/>
</dbReference>
<dbReference type="SUPFAM" id="SSF82549">
    <property type="entry name" value="DAK1/DegV-like"/>
    <property type="match status" value="1"/>
</dbReference>
<dbReference type="InterPro" id="IPR043168">
    <property type="entry name" value="DegV_C"/>
</dbReference>
<dbReference type="OrthoDB" id="9775494at2"/>
<dbReference type="PROSITE" id="PS51482">
    <property type="entry name" value="DEGV"/>
    <property type="match status" value="1"/>
</dbReference>
<name>A0A2I1K4T5_9LACT</name>
<proteinExistence type="predicted"/>
<organism evidence="3 4">
    <name type="scientific">Falseniella ignava</name>
    <dbReference type="NCBI Taxonomy" id="137730"/>
    <lineage>
        <taxon>Bacteria</taxon>
        <taxon>Bacillati</taxon>
        <taxon>Bacillota</taxon>
        <taxon>Bacilli</taxon>
        <taxon>Lactobacillales</taxon>
        <taxon>Aerococcaceae</taxon>
        <taxon>Falseniella</taxon>
    </lineage>
</organism>
<dbReference type="InterPro" id="IPR003797">
    <property type="entry name" value="DegV"/>
</dbReference>
<dbReference type="GO" id="GO:0008289">
    <property type="term" value="F:lipid binding"/>
    <property type="evidence" value="ECO:0007669"/>
    <property type="project" value="UniProtKB-KW"/>
</dbReference>
<comment type="caution">
    <text evidence="3">The sequence shown here is derived from an EMBL/GenBank/DDBJ whole genome shotgun (WGS) entry which is preliminary data.</text>
</comment>
<dbReference type="PANTHER" id="PTHR33434">
    <property type="entry name" value="DEGV DOMAIN-CONTAINING PROTEIN DR_1986-RELATED"/>
    <property type="match status" value="1"/>
</dbReference>
<dbReference type="AlphaFoldDB" id="A0A2I1K4T5"/>
<dbReference type="InterPro" id="IPR050270">
    <property type="entry name" value="DegV_domain_contain"/>
</dbReference>
<comment type="function">
    <text evidence="1">May bind long-chain fatty acids, such as palmitate, and may play a role in lipid transport or fatty acid metabolism.</text>
</comment>
<dbReference type="EMBL" id="PKHE01000001">
    <property type="protein sequence ID" value="PKY90597.1"/>
    <property type="molecule type" value="Genomic_DNA"/>
</dbReference>
<dbReference type="NCBIfam" id="TIGR00762">
    <property type="entry name" value="DegV"/>
    <property type="match status" value="1"/>
</dbReference>
<protein>
    <submittedName>
        <fullName evidence="3">DegV family protein</fullName>
    </submittedName>
</protein>
<dbReference type="RefSeq" id="WP_101953585.1">
    <property type="nucleotide sequence ID" value="NZ_PKHE01000001.1"/>
</dbReference>